<comment type="similarity">
    <text evidence="1">Belongs to the AB hydrolase superfamily.</text>
</comment>
<evidence type="ECO:0000256" key="2">
    <source>
        <dbReference type="ARBA" id="ARBA00022801"/>
    </source>
</evidence>
<dbReference type="GO" id="GO:0052689">
    <property type="term" value="F:carboxylic ester hydrolase activity"/>
    <property type="evidence" value="ECO:0007669"/>
    <property type="project" value="UniProtKB-ARBA"/>
</dbReference>
<dbReference type="Gene3D" id="3.40.50.1820">
    <property type="entry name" value="alpha/beta hydrolase"/>
    <property type="match status" value="1"/>
</dbReference>
<dbReference type="Pfam" id="PF00156">
    <property type="entry name" value="Pribosyltran"/>
    <property type="match status" value="1"/>
</dbReference>
<evidence type="ECO:0000313" key="5">
    <source>
        <dbReference type="EMBL" id="SEB31858.1"/>
    </source>
</evidence>
<dbReference type="InterPro" id="IPR046879">
    <property type="entry name" value="KANL3/Tex30_Abhydrolase"/>
</dbReference>
<proteinExistence type="inferred from homology"/>
<evidence type="ECO:0000256" key="1">
    <source>
        <dbReference type="ARBA" id="ARBA00008645"/>
    </source>
</evidence>
<keyword evidence="2" id="KW-0378">Hydrolase</keyword>
<evidence type="ECO:0000259" key="4">
    <source>
        <dbReference type="Pfam" id="PF20408"/>
    </source>
</evidence>
<dbReference type="RefSeq" id="WP_072950817.1">
    <property type="nucleotide sequence ID" value="NZ_FNSV01000002.1"/>
</dbReference>
<dbReference type="AlphaFoldDB" id="A0A1H4IET8"/>
<feature type="domain" description="KANL3/Tex30 alpha/beta hydrolase-like" evidence="4">
    <location>
        <begin position="254"/>
        <end position="416"/>
    </location>
</feature>
<dbReference type="EMBL" id="FNSV01000002">
    <property type="protein sequence ID" value="SEB31858.1"/>
    <property type="molecule type" value="Genomic_DNA"/>
</dbReference>
<dbReference type="InterPro" id="IPR029057">
    <property type="entry name" value="PRTase-like"/>
</dbReference>
<evidence type="ECO:0000313" key="6">
    <source>
        <dbReference type="Proteomes" id="UP000183561"/>
    </source>
</evidence>
<feature type="domain" description="Phosphoribosyltransferase" evidence="3">
    <location>
        <begin position="11"/>
        <end position="179"/>
    </location>
</feature>
<accession>A0A1H4IET8</accession>
<dbReference type="InterPro" id="IPR029058">
    <property type="entry name" value="AB_hydrolase_fold"/>
</dbReference>
<organism evidence="5 6">
    <name type="scientific">Rhodococcus koreensis</name>
    <dbReference type="NCBI Taxonomy" id="99653"/>
    <lineage>
        <taxon>Bacteria</taxon>
        <taxon>Bacillati</taxon>
        <taxon>Actinomycetota</taxon>
        <taxon>Actinomycetes</taxon>
        <taxon>Mycobacteriales</taxon>
        <taxon>Nocardiaceae</taxon>
        <taxon>Rhodococcus</taxon>
    </lineage>
</organism>
<dbReference type="SUPFAM" id="SSF53271">
    <property type="entry name" value="PRTase-like"/>
    <property type="match status" value="1"/>
</dbReference>
<name>A0A1H4IET8_9NOCA</name>
<dbReference type="Gene3D" id="3.30.1310.20">
    <property type="entry name" value="PRTase-like"/>
    <property type="match status" value="1"/>
</dbReference>
<keyword evidence="5" id="KW-0808">Transferase</keyword>
<keyword evidence="6" id="KW-1185">Reference proteome</keyword>
<dbReference type="PANTHER" id="PTHR22946:SF9">
    <property type="entry name" value="POLYKETIDE TRANSFERASE AF380"/>
    <property type="match status" value="1"/>
</dbReference>
<evidence type="ECO:0000259" key="3">
    <source>
        <dbReference type="Pfam" id="PF00156"/>
    </source>
</evidence>
<gene>
    <name evidence="5" type="ORF">SAMN04490239_0454</name>
</gene>
<dbReference type="Proteomes" id="UP000183561">
    <property type="component" value="Unassembled WGS sequence"/>
</dbReference>
<dbReference type="GO" id="GO:0016757">
    <property type="term" value="F:glycosyltransferase activity"/>
    <property type="evidence" value="ECO:0007669"/>
    <property type="project" value="UniProtKB-KW"/>
</dbReference>
<dbReference type="Pfam" id="PF20408">
    <property type="entry name" value="Abhydrolase_11"/>
    <property type="match status" value="1"/>
</dbReference>
<dbReference type="InterPro" id="IPR050261">
    <property type="entry name" value="FrsA_esterase"/>
</dbReference>
<dbReference type="CDD" id="cd06223">
    <property type="entry name" value="PRTases_typeI"/>
    <property type="match status" value="1"/>
</dbReference>
<dbReference type="PANTHER" id="PTHR22946">
    <property type="entry name" value="DIENELACTONE HYDROLASE DOMAIN-CONTAINING PROTEIN-RELATED"/>
    <property type="match status" value="1"/>
</dbReference>
<dbReference type="InterPro" id="IPR000836">
    <property type="entry name" value="PRTase_dom"/>
</dbReference>
<dbReference type="OrthoDB" id="9810066at2"/>
<dbReference type="SUPFAM" id="SSF53474">
    <property type="entry name" value="alpha/beta-Hydrolases"/>
    <property type="match status" value="1"/>
</dbReference>
<keyword evidence="5" id="KW-0328">Glycosyltransferase</keyword>
<protein>
    <submittedName>
        <fullName evidence="5">Predicted phosphoribosyltransferase</fullName>
    </submittedName>
</protein>
<dbReference type="Gene3D" id="3.40.50.2020">
    <property type="match status" value="1"/>
</dbReference>
<sequence length="448" mass="47947">MGFVDRADAGRRLARRLRTFQGQDVVVLGLPRGGVPVAFEVAKALHAPLDVIMVRKLGVPYQPELAFGAIGEGGVRVINPDVVSRAALTVTDIAAVERTQSAELRDRAERLRGMFDQVPIRGRIALIVDDGVATGSTARAACQVARAQGAARVVIAVPIGSPRQIDNLAEDADEVVCMQTPRGFFAVGQGYRDFSQTTDEEVAELLRCARSGVREHASADAGVDPPIRDEDIEVSAGGVRCLGHLTIPQNPIGIVVFAHGSGSSRHSPRNRYVAQILHQAGLATMLFDLLTAAEEGNRGLVFDIDLLAERLVAVTLWLKNQPDTADLPVGYFGASTGAAAALSAGTYSHVDIRAIVSRGGRPDLAGEHLTEVRAPTLLIVGSRDDTVLELNRRAQAAIPAECRIEIVSGATHLFEEPGTLEQVGVLAREWFTTYLPSTLPPLRRSAHR</sequence>
<reference evidence="6" key="1">
    <citation type="submission" date="2016-10" db="EMBL/GenBank/DDBJ databases">
        <authorList>
            <person name="Varghese N."/>
            <person name="Submissions S."/>
        </authorList>
    </citation>
    <scope>NUCLEOTIDE SEQUENCE [LARGE SCALE GENOMIC DNA]</scope>
    <source>
        <strain evidence="6">DSM 44498</strain>
    </source>
</reference>